<sequence length="110" mass="12885">MNSSVGRLLNLNQVDLSDQTDERRDDQQRTLTTAAQRNRAAEQKKPLTKRVTMEQKVAVMEMVQLEILIVKMQLGQKIFHIFFRFCEAIRQKMATICLCLNLMRSEIWLS</sequence>
<feature type="region of interest" description="Disordered" evidence="1">
    <location>
        <begin position="17"/>
        <end position="47"/>
    </location>
</feature>
<dbReference type="Proteomes" id="UP000580250">
    <property type="component" value="Unassembled WGS sequence"/>
</dbReference>
<organism evidence="2 3">
    <name type="scientific">Meloidogyne enterolobii</name>
    <name type="common">Root-knot nematode worm</name>
    <name type="synonym">Meloidogyne mayaguensis</name>
    <dbReference type="NCBI Taxonomy" id="390850"/>
    <lineage>
        <taxon>Eukaryota</taxon>
        <taxon>Metazoa</taxon>
        <taxon>Ecdysozoa</taxon>
        <taxon>Nematoda</taxon>
        <taxon>Chromadorea</taxon>
        <taxon>Rhabditida</taxon>
        <taxon>Tylenchina</taxon>
        <taxon>Tylenchomorpha</taxon>
        <taxon>Tylenchoidea</taxon>
        <taxon>Meloidogynidae</taxon>
        <taxon>Meloidogyninae</taxon>
        <taxon>Meloidogyne</taxon>
    </lineage>
</organism>
<dbReference type="EMBL" id="CAJEWN010003746">
    <property type="protein sequence ID" value="CAD2208493.1"/>
    <property type="molecule type" value="Genomic_DNA"/>
</dbReference>
<protein>
    <submittedName>
        <fullName evidence="2">Uncharacterized protein</fullName>
    </submittedName>
</protein>
<evidence type="ECO:0000313" key="3">
    <source>
        <dbReference type="Proteomes" id="UP000580250"/>
    </source>
</evidence>
<evidence type="ECO:0000313" key="2">
    <source>
        <dbReference type="EMBL" id="CAD2208493.1"/>
    </source>
</evidence>
<gene>
    <name evidence="2" type="ORF">MENT_LOCUS62544</name>
</gene>
<comment type="caution">
    <text evidence="2">The sequence shown here is derived from an EMBL/GenBank/DDBJ whole genome shotgun (WGS) entry which is preliminary data.</text>
</comment>
<accession>A0A6V7Y9Y3</accession>
<evidence type="ECO:0000256" key="1">
    <source>
        <dbReference type="SAM" id="MobiDB-lite"/>
    </source>
</evidence>
<name>A0A6V7Y9Y3_MELEN</name>
<dbReference type="AlphaFoldDB" id="A0A6V7Y9Y3"/>
<proteinExistence type="predicted"/>
<reference evidence="2 3" key="1">
    <citation type="submission" date="2020-08" db="EMBL/GenBank/DDBJ databases">
        <authorList>
            <person name="Koutsovoulos G."/>
            <person name="Danchin GJ E."/>
        </authorList>
    </citation>
    <scope>NUCLEOTIDE SEQUENCE [LARGE SCALE GENOMIC DNA]</scope>
</reference>